<dbReference type="GO" id="GO:0005524">
    <property type="term" value="F:ATP binding"/>
    <property type="evidence" value="ECO:0007669"/>
    <property type="project" value="UniProtKB-UniRule"/>
</dbReference>
<sequence length="323" mass="35396">MRNSYFPNLESHSREGEISTLGVCIHDTVETKSAVYTITTPIGSGASGEVWRARTAQAGENSAVKILRQSTGGVTARKMQVIAHLIHSYVPEGARYFSLACAFGTLRGHDCIISQLQPMDLRTLLEDEDICPLPLEQQKSVTWQILTGLRYLHKLGIAHTDIKPSNILVESTMTTDATPPKVGGSSKHNSDPSPSESPISTTVSFPDRHRVISQVHRGIVALKRYTVSPKWSKKADIFAVGCVTYELHKRKALFSSHGKVPSACARGTKQSITGNCEADQKLNLIVDRPTLAFLTKAVNPDPRTRPTAARLLRHSYFGPLADM</sequence>
<dbReference type="PROSITE" id="PS00107">
    <property type="entry name" value="PROTEIN_KINASE_ATP"/>
    <property type="match status" value="1"/>
</dbReference>
<dbReference type="InterPro" id="IPR051175">
    <property type="entry name" value="CLK_kinases"/>
</dbReference>
<dbReference type="AlphaFoldDB" id="A0A409WCN7"/>
<dbReference type="EMBL" id="NHYE01005179">
    <property type="protein sequence ID" value="PPQ76268.1"/>
    <property type="molecule type" value="Genomic_DNA"/>
</dbReference>
<dbReference type="PANTHER" id="PTHR45646:SF11">
    <property type="entry name" value="SERINE_THREONINE-PROTEIN KINASE DOA"/>
    <property type="match status" value="1"/>
</dbReference>
<keyword evidence="2" id="KW-0808">Transferase</keyword>
<dbReference type="SUPFAM" id="SSF56112">
    <property type="entry name" value="Protein kinase-like (PK-like)"/>
    <property type="match status" value="1"/>
</dbReference>
<evidence type="ECO:0000256" key="1">
    <source>
        <dbReference type="ARBA" id="ARBA00022527"/>
    </source>
</evidence>
<dbReference type="SMART" id="SM00220">
    <property type="entry name" value="S_TKc"/>
    <property type="match status" value="1"/>
</dbReference>
<dbReference type="Gene3D" id="3.30.200.20">
    <property type="entry name" value="Phosphorylase Kinase, domain 1"/>
    <property type="match status" value="1"/>
</dbReference>
<feature type="domain" description="Protein kinase" evidence="9">
    <location>
        <begin position="36"/>
        <end position="317"/>
    </location>
</feature>
<evidence type="ECO:0000256" key="8">
    <source>
        <dbReference type="SAM" id="MobiDB-lite"/>
    </source>
</evidence>
<protein>
    <recommendedName>
        <fullName evidence="9">Protein kinase domain-containing protein</fullName>
    </recommendedName>
</protein>
<name>A0A409WCN7_9AGAR</name>
<dbReference type="InterPro" id="IPR017441">
    <property type="entry name" value="Protein_kinase_ATP_BS"/>
</dbReference>
<feature type="compositionally biased region" description="Polar residues" evidence="8">
    <location>
        <begin position="191"/>
        <end position="203"/>
    </location>
</feature>
<comment type="similarity">
    <text evidence="7">Belongs to the protein kinase superfamily.</text>
</comment>
<evidence type="ECO:0000256" key="6">
    <source>
        <dbReference type="PROSITE-ProRule" id="PRU10141"/>
    </source>
</evidence>
<dbReference type="PROSITE" id="PS50011">
    <property type="entry name" value="PROTEIN_KINASE_DOM"/>
    <property type="match status" value="1"/>
</dbReference>
<keyword evidence="4" id="KW-0418">Kinase</keyword>
<keyword evidence="5 6" id="KW-0067">ATP-binding</keyword>
<comment type="caution">
    <text evidence="10">The sequence shown here is derived from an EMBL/GenBank/DDBJ whole genome shotgun (WGS) entry which is preliminary data.</text>
</comment>
<dbReference type="GO" id="GO:0004674">
    <property type="term" value="F:protein serine/threonine kinase activity"/>
    <property type="evidence" value="ECO:0007669"/>
    <property type="project" value="UniProtKB-KW"/>
</dbReference>
<evidence type="ECO:0000256" key="7">
    <source>
        <dbReference type="RuleBase" id="RU000304"/>
    </source>
</evidence>
<evidence type="ECO:0000256" key="2">
    <source>
        <dbReference type="ARBA" id="ARBA00022679"/>
    </source>
</evidence>
<gene>
    <name evidence="10" type="ORF">CVT26_009842</name>
</gene>
<keyword evidence="11" id="KW-1185">Reference proteome</keyword>
<dbReference type="InterPro" id="IPR000719">
    <property type="entry name" value="Prot_kinase_dom"/>
</dbReference>
<dbReference type="PROSITE" id="PS00108">
    <property type="entry name" value="PROTEIN_KINASE_ST"/>
    <property type="match status" value="1"/>
</dbReference>
<accession>A0A409WCN7</accession>
<keyword evidence="1 7" id="KW-0723">Serine/threonine-protein kinase</keyword>
<feature type="binding site" evidence="6">
    <location>
        <position position="65"/>
    </location>
    <ligand>
        <name>ATP</name>
        <dbReference type="ChEBI" id="CHEBI:30616"/>
    </ligand>
</feature>
<dbReference type="Proteomes" id="UP000284706">
    <property type="component" value="Unassembled WGS sequence"/>
</dbReference>
<evidence type="ECO:0000313" key="10">
    <source>
        <dbReference type="EMBL" id="PPQ76268.1"/>
    </source>
</evidence>
<reference evidence="10 11" key="1">
    <citation type="journal article" date="2018" name="Evol. Lett.">
        <title>Horizontal gene cluster transfer increased hallucinogenic mushroom diversity.</title>
        <authorList>
            <person name="Reynolds H.T."/>
            <person name="Vijayakumar V."/>
            <person name="Gluck-Thaler E."/>
            <person name="Korotkin H.B."/>
            <person name="Matheny P.B."/>
            <person name="Slot J.C."/>
        </authorList>
    </citation>
    <scope>NUCLEOTIDE SEQUENCE [LARGE SCALE GENOMIC DNA]</scope>
    <source>
        <strain evidence="10 11">SRW20</strain>
    </source>
</reference>
<evidence type="ECO:0000256" key="3">
    <source>
        <dbReference type="ARBA" id="ARBA00022741"/>
    </source>
</evidence>
<dbReference type="PANTHER" id="PTHR45646">
    <property type="entry name" value="SERINE/THREONINE-PROTEIN KINASE DOA-RELATED"/>
    <property type="match status" value="1"/>
</dbReference>
<keyword evidence="3 6" id="KW-0547">Nucleotide-binding</keyword>
<feature type="region of interest" description="Disordered" evidence="8">
    <location>
        <begin position="175"/>
        <end position="203"/>
    </location>
</feature>
<dbReference type="Gene3D" id="1.10.510.10">
    <property type="entry name" value="Transferase(Phosphotransferase) domain 1"/>
    <property type="match status" value="1"/>
</dbReference>
<dbReference type="GO" id="GO:0005634">
    <property type="term" value="C:nucleus"/>
    <property type="evidence" value="ECO:0007669"/>
    <property type="project" value="TreeGrafter"/>
</dbReference>
<evidence type="ECO:0000259" key="9">
    <source>
        <dbReference type="PROSITE" id="PS50011"/>
    </source>
</evidence>
<proteinExistence type="inferred from homology"/>
<dbReference type="InterPro" id="IPR008271">
    <property type="entry name" value="Ser/Thr_kinase_AS"/>
</dbReference>
<evidence type="ECO:0000313" key="11">
    <source>
        <dbReference type="Proteomes" id="UP000284706"/>
    </source>
</evidence>
<dbReference type="InParanoid" id="A0A409WCN7"/>
<dbReference type="InterPro" id="IPR011009">
    <property type="entry name" value="Kinase-like_dom_sf"/>
</dbReference>
<organism evidence="10 11">
    <name type="scientific">Gymnopilus dilepis</name>
    <dbReference type="NCBI Taxonomy" id="231916"/>
    <lineage>
        <taxon>Eukaryota</taxon>
        <taxon>Fungi</taxon>
        <taxon>Dikarya</taxon>
        <taxon>Basidiomycota</taxon>
        <taxon>Agaricomycotina</taxon>
        <taxon>Agaricomycetes</taxon>
        <taxon>Agaricomycetidae</taxon>
        <taxon>Agaricales</taxon>
        <taxon>Agaricineae</taxon>
        <taxon>Hymenogastraceae</taxon>
        <taxon>Gymnopilus</taxon>
    </lineage>
</organism>
<dbReference type="OrthoDB" id="3068150at2759"/>
<evidence type="ECO:0000256" key="5">
    <source>
        <dbReference type="ARBA" id="ARBA00022840"/>
    </source>
</evidence>
<evidence type="ECO:0000256" key="4">
    <source>
        <dbReference type="ARBA" id="ARBA00022777"/>
    </source>
</evidence>
<dbReference type="Pfam" id="PF00069">
    <property type="entry name" value="Pkinase"/>
    <property type="match status" value="1"/>
</dbReference>